<gene>
    <name evidence="6" type="ORF">CLV37_105188</name>
</gene>
<dbReference type="PROSITE" id="PS51764">
    <property type="entry name" value="GH26"/>
    <property type="match status" value="1"/>
</dbReference>
<feature type="domain" description="GH26" evidence="5">
    <location>
        <begin position="1"/>
        <end position="307"/>
    </location>
</feature>
<feature type="active site" description="Proton donor" evidence="3">
    <location>
        <position position="133"/>
    </location>
</feature>
<organism evidence="6 7">
    <name type="scientific">Kineococcus rhizosphaerae</name>
    <dbReference type="NCBI Taxonomy" id="559628"/>
    <lineage>
        <taxon>Bacteria</taxon>
        <taxon>Bacillati</taxon>
        <taxon>Actinomycetota</taxon>
        <taxon>Actinomycetes</taxon>
        <taxon>Kineosporiales</taxon>
        <taxon>Kineosporiaceae</taxon>
        <taxon>Kineococcus</taxon>
    </lineage>
</organism>
<protein>
    <submittedName>
        <fullName evidence="6">Glycosyl hydrolase family 26</fullName>
    </submittedName>
</protein>
<dbReference type="Proteomes" id="UP000238083">
    <property type="component" value="Unassembled WGS sequence"/>
</dbReference>
<dbReference type="SUPFAM" id="SSF51445">
    <property type="entry name" value="(Trans)glycosidases"/>
    <property type="match status" value="1"/>
</dbReference>
<name>A0A2T0R4H3_9ACTN</name>
<dbReference type="Pfam" id="PF02156">
    <property type="entry name" value="Glyco_hydro_26"/>
    <property type="match status" value="1"/>
</dbReference>
<keyword evidence="1 3" id="KW-0378">Hydrolase</keyword>
<dbReference type="GO" id="GO:0004553">
    <property type="term" value="F:hydrolase activity, hydrolyzing O-glycosyl compounds"/>
    <property type="evidence" value="ECO:0007669"/>
    <property type="project" value="InterPro"/>
</dbReference>
<evidence type="ECO:0000313" key="6">
    <source>
        <dbReference type="EMBL" id="PRY15261.1"/>
    </source>
</evidence>
<feature type="active site" description="Nucleophile" evidence="3">
    <location>
        <position position="258"/>
    </location>
</feature>
<dbReference type="OrthoDB" id="9816550at2"/>
<proteinExistence type="inferred from homology"/>
<dbReference type="InterPro" id="IPR022790">
    <property type="entry name" value="GH26_dom"/>
</dbReference>
<evidence type="ECO:0000256" key="2">
    <source>
        <dbReference type="ARBA" id="ARBA00023295"/>
    </source>
</evidence>
<reference evidence="6 7" key="1">
    <citation type="submission" date="2018-03" db="EMBL/GenBank/DDBJ databases">
        <title>Genomic Encyclopedia of Archaeal and Bacterial Type Strains, Phase II (KMG-II): from individual species to whole genera.</title>
        <authorList>
            <person name="Goeker M."/>
        </authorList>
    </citation>
    <scope>NUCLEOTIDE SEQUENCE [LARGE SCALE GENOMIC DNA]</scope>
    <source>
        <strain evidence="6 7">DSM 19711</strain>
    </source>
</reference>
<evidence type="ECO:0000256" key="4">
    <source>
        <dbReference type="SAM" id="MobiDB-lite"/>
    </source>
</evidence>
<dbReference type="AlphaFoldDB" id="A0A2T0R4H3"/>
<comment type="caution">
    <text evidence="6">The sequence shown here is derived from an EMBL/GenBank/DDBJ whole genome shotgun (WGS) entry which is preliminary data.</text>
</comment>
<evidence type="ECO:0000259" key="5">
    <source>
        <dbReference type="PROSITE" id="PS51764"/>
    </source>
</evidence>
<evidence type="ECO:0000256" key="3">
    <source>
        <dbReference type="PROSITE-ProRule" id="PRU01100"/>
    </source>
</evidence>
<evidence type="ECO:0000313" key="7">
    <source>
        <dbReference type="Proteomes" id="UP000238083"/>
    </source>
</evidence>
<evidence type="ECO:0000256" key="1">
    <source>
        <dbReference type="ARBA" id="ARBA00022801"/>
    </source>
</evidence>
<feature type="region of interest" description="Disordered" evidence="4">
    <location>
        <begin position="333"/>
        <end position="353"/>
    </location>
</feature>
<dbReference type="InterPro" id="IPR017853">
    <property type="entry name" value="GH"/>
</dbReference>
<keyword evidence="7" id="KW-1185">Reference proteome</keyword>
<dbReference type="Gene3D" id="3.20.20.80">
    <property type="entry name" value="Glycosidases"/>
    <property type="match status" value="1"/>
</dbReference>
<accession>A0A2T0R4H3</accession>
<sequence>MALLAVIVVGTVVVVDRTRDEAPRGSGLPWASGGSDDRGIGSFERWRGRPVDVRVMWNNTETWDRAERNYVLREAAEQGERRLVSYGVPLVTEEAGQSLAGCAAGRNDGHFRVMAQGIVDTGFGDAIVRPGWEGSASWYPWGVTSPRNTADGDDVEVAEERFRRCFARLAAVFREVAPDTRLELNYGNGIGRVTNIADVYPGDEFVDIVANDVYLSSETTSAAAWTESCWAGTAERPVGLCRLAQFAREHGKRFAVPEWAVDAREAPDADQVAYVEGMVALFAANTDVLAYEGYFNRTNDPDERCRYRLDEGCNAGAAQAYLRLLGPRASVAGTGNATAAQPPGRTGELRGSG</sequence>
<comment type="similarity">
    <text evidence="3">Belongs to the glycosyl hydrolase 26 family.</text>
</comment>
<dbReference type="RefSeq" id="WP_106210512.1">
    <property type="nucleotide sequence ID" value="NZ_PVZF01000005.1"/>
</dbReference>
<dbReference type="EMBL" id="PVZF01000005">
    <property type="protein sequence ID" value="PRY15261.1"/>
    <property type="molecule type" value="Genomic_DNA"/>
</dbReference>
<keyword evidence="2 3" id="KW-0326">Glycosidase</keyword>